<feature type="transmembrane region" description="Helical" evidence="1">
    <location>
        <begin position="20"/>
        <end position="38"/>
    </location>
</feature>
<keyword evidence="3" id="KW-1185">Reference proteome</keyword>
<comment type="caution">
    <text evidence="2">The sequence shown here is derived from an EMBL/GenBank/DDBJ whole genome shotgun (WGS) entry which is preliminary data.</text>
</comment>
<name>A0A2A4HPK1_9GAMM</name>
<organism evidence="2 3">
    <name type="scientific">Vreelandella nigrificans</name>
    <dbReference type="NCBI Taxonomy" id="2042704"/>
    <lineage>
        <taxon>Bacteria</taxon>
        <taxon>Pseudomonadati</taxon>
        <taxon>Pseudomonadota</taxon>
        <taxon>Gammaproteobacteria</taxon>
        <taxon>Oceanospirillales</taxon>
        <taxon>Halomonadaceae</taxon>
        <taxon>Vreelandella</taxon>
    </lineage>
</organism>
<gene>
    <name evidence="2" type="ORF">CPA45_00530</name>
</gene>
<dbReference type="OrthoDB" id="6170590at2"/>
<dbReference type="EMBL" id="NWUX01000001">
    <property type="protein sequence ID" value="PCF97258.1"/>
    <property type="molecule type" value="Genomic_DNA"/>
</dbReference>
<accession>A0A2A4HPK1</accession>
<dbReference type="RefSeq" id="WP_096649360.1">
    <property type="nucleotide sequence ID" value="NZ_NWUX01000001.1"/>
</dbReference>
<protein>
    <submittedName>
        <fullName evidence="2">Uncharacterized protein</fullName>
    </submittedName>
</protein>
<keyword evidence="1" id="KW-0812">Transmembrane</keyword>
<keyword evidence="1" id="KW-1133">Transmembrane helix</keyword>
<dbReference type="Proteomes" id="UP000218677">
    <property type="component" value="Unassembled WGS sequence"/>
</dbReference>
<dbReference type="AlphaFoldDB" id="A0A2A4HPK1"/>
<evidence type="ECO:0000256" key="1">
    <source>
        <dbReference type="SAM" id="Phobius"/>
    </source>
</evidence>
<sequence length="122" mass="13975">MSSTPDVLTASPRRQRRHGLARWWLAGLLVSCLLPASLHSSDAFRGSDRGVSICFWVPAILRAQSQWIAKKRRALRYLVRPLRRRLMLRPSHVRLLPLVKRRLVAARDVLTQRGPPVLALQQ</sequence>
<evidence type="ECO:0000313" key="2">
    <source>
        <dbReference type="EMBL" id="PCF97258.1"/>
    </source>
</evidence>
<proteinExistence type="predicted"/>
<keyword evidence="1" id="KW-0472">Membrane</keyword>
<evidence type="ECO:0000313" key="3">
    <source>
        <dbReference type="Proteomes" id="UP000218677"/>
    </source>
</evidence>
<reference evidence="3" key="1">
    <citation type="submission" date="2017-09" db="EMBL/GenBank/DDBJ databases">
        <authorList>
            <person name="Cho G.-S."/>
            <person name="Oguntoyinbo F.A."/>
            <person name="Cnockaert M."/>
            <person name="Kabisch J."/>
            <person name="Neve H."/>
            <person name="Bockelmann W."/>
            <person name="Wenning M."/>
            <person name="Franz C.M."/>
            <person name="Vandamme P."/>
        </authorList>
    </citation>
    <scope>NUCLEOTIDE SEQUENCE [LARGE SCALE GENOMIC DNA]</scope>
    <source>
        <strain evidence="3">MBT G8648</strain>
    </source>
</reference>